<organism evidence="3 4">
    <name type="scientific">Escherichia marmotae</name>
    <dbReference type="NCBI Taxonomy" id="1499973"/>
    <lineage>
        <taxon>Bacteria</taxon>
        <taxon>Pseudomonadati</taxon>
        <taxon>Pseudomonadota</taxon>
        <taxon>Gammaproteobacteria</taxon>
        <taxon>Enterobacterales</taxon>
        <taxon>Enterobacteriaceae</taxon>
        <taxon>Escherichia</taxon>
    </lineage>
</organism>
<protein>
    <submittedName>
        <fullName evidence="3">Uncharacterized protein</fullName>
    </submittedName>
</protein>
<evidence type="ECO:0000256" key="1">
    <source>
        <dbReference type="SAM" id="MobiDB-lite"/>
    </source>
</evidence>
<evidence type="ECO:0000313" key="3">
    <source>
        <dbReference type="EMBL" id="VED72358.1"/>
    </source>
</evidence>
<evidence type="ECO:0000313" key="4">
    <source>
        <dbReference type="Proteomes" id="UP000277464"/>
    </source>
</evidence>
<feature type="transmembrane region" description="Helical" evidence="2">
    <location>
        <begin position="154"/>
        <end position="174"/>
    </location>
</feature>
<sequence length="210" mass="22520">MTRPYLRAVPNCGSGIDKCDLYPNVKNRLRVGIEEMYTDFIESADETYKTDGGNKMSSVSREEIQALLAANKAEMESIASSIRVEMALSRENTNVQLASLNSAINSISSKIEGKMDSVDGDVKAINGRFEGIQGQITGINTAISGIQSGISTRLAIFGVIIAVIVALPSIISAFKDTSPVVQPVTQQPSVKHLNQEPITPQVLPPQGKAN</sequence>
<accession>A0A7Z8ZM17</accession>
<dbReference type="RefSeq" id="WP_052773597.1">
    <property type="nucleotide sequence ID" value="NZ_CP056165.1"/>
</dbReference>
<keyword evidence="2" id="KW-0812">Transmembrane</keyword>
<dbReference type="AlphaFoldDB" id="A0A7Z8ZM17"/>
<dbReference type="Gene3D" id="1.20.5.2280">
    <property type="match status" value="1"/>
</dbReference>
<keyword evidence="2" id="KW-1133">Transmembrane helix</keyword>
<keyword evidence="2" id="KW-0472">Membrane</keyword>
<dbReference type="EMBL" id="LR134270">
    <property type="protein sequence ID" value="VED72358.1"/>
    <property type="molecule type" value="Genomic_DNA"/>
</dbReference>
<evidence type="ECO:0000256" key="2">
    <source>
        <dbReference type="SAM" id="Phobius"/>
    </source>
</evidence>
<proteinExistence type="predicted"/>
<name>A0A7Z8ZM17_9ESCH</name>
<dbReference type="Proteomes" id="UP000277464">
    <property type="component" value="Chromosome"/>
</dbReference>
<feature type="region of interest" description="Disordered" evidence="1">
    <location>
        <begin position="187"/>
        <end position="210"/>
    </location>
</feature>
<gene>
    <name evidence="3" type="ORF">NCTC8196_00298</name>
</gene>
<reference evidence="3 4" key="1">
    <citation type="submission" date="2018-12" db="EMBL/GenBank/DDBJ databases">
        <authorList>
            <consortium name="Pathogen Informatics"/>
        </authorList>
    </citation>
    <scope>NUCLEOTIDE SEQUENCE [LARGE SCALE GENOMIC DNA]</scope>
    <source>
        <strain evidence="3 4">NCTC8196</strain>
    </source>
</reference>